<dbReference type="AlphaFoldDB" id="A0A363UMF6"/>
<dbReference type="InterPro" id="IPR054211">
    <property type="entry name" value="DUF6918"/>
</dbReference>
<protein>
    <submittedName>
        <fullName evidence="1">Uncharacterized protein</fullName>
    </submittedName>
</protein>
<sequence>MAIHELRDPFRRRAASHHVLTEINGDMQLADILLAEDYRDTVVAQVSDVVEDQIAKRKGLSGAGIRTALKMAKANRPDILPVVINRLLPDFCEALEPHFQAFLASDETDFPRFVSQREEDIQEAMLSVTDARAEHSQNKTFKKMYRQLRGTAGQEVRAILPRLAALVQARLPA</sequence>
<accession>A0A363UMF6</accession>
<reference evidence="1 2" key="1">
    <citation type="submission" date="2018-05" db="EMBL/GenBank/DDBJ databases">
        <title>Abyssibacter profundi OUC007T gen. nov., sp. nov, a marine bacterium isolated from seawater of the Mariana Trench.</title>
        <authorList>
            <person name="Zhou S."/>
        </authorList>
    </citation>
    <scope>NUCLEOTIDE SEQUENCE [LARGE SCALE GENOMIC DNA]</scope>
    <source>
        <strain evidence="1 2">OUC007</strain>
    </source>
</reference>
<keyword evidence="2" id="KW-1185">Reference proteome</keyword>
<comment type="caution">
    <text evidence="1">The sequence shown here is derived from an EMBL/GenBank/DDBJ whole genome shotgun (WGS) entry which is preliminary data.</text>
</comment>
<dbReference type="Pfam" id="PF21893">
    <property type="entry name" value="DUF6918"/>
    <property type="match status" value="1"/>
</dbReference>
<gene>
    <name evidence="1" type="ORF">DEH80_07165</name>
</gene>
<organism evidence="1 2">
    <name type="scientific">Abyssibacter profundi</name>
    <dbReference type="NCBI Taxonomy" id="2182787"/>
    <lineage>
        <taxon>Bacteria</taxon>
        <taxon>Pseudomonadati</taxon>
        <taxon>Pseudomonadota</taxon>
        <taxon>Gammaproteobacteria</taxon>
        <taxon>Chromatiales</taxon>
        <taxon>Oceanococcaceae</taxon>
        <taxon>Abyssibacter</taxon>
    </lineage>
</organism>
<dbReference type="EMBL" id="QEQK01000005">
    <property type="protein sequence ID" value="PWN56593.1"/>
    <property type="molecule type" value="Genomic_DNA"/>
</dbReference>
<name>A0A363UMF6_9GAMM</name>
<proteinExistence type="predicted"/>
<evidence type="ECO:0000313" key="1">
    <source>
        <dbReference type="EMBL" id="PWN56593.1"/>
    </source>
</evidence>
<dbReference type="Proteomes" id="UP000251800">
    <property type="component" value="Unassembled WGS sequence"/>
</dbReference>
<evidence type="ECO:0000313" key="2">
    <source>
        <dbReference type="Proteomes" id="UP000251800"/>
    </source>
</evidence>